<name>A0A1M6B9S2_9FLAO</name>
<evidence type="ECO:0000313" key="3">
    <source>
        <dbReference type="Proteomes" id="UP000184432"/>
    </source>
</evidence>
<feature type="region of interest" description="Disordered" evidence="1">
    <location>
        <begin position="120"/>
        <end position="150"/>
    </location>
</feature>
<keyword evidence="3" id="KW-1185">Reference proteome</keyword>
<proteinExistence type="predicted"/>
<dbReference type="RefSeq" id="WP_073313908.1">
    <property type="nucleotide sequence ID" value="NZ_FQYP01000001.1"/>
</dbReference>
<organism evidence="2 3">
    <name type="scientific">Aquimarina spongiae</name>
    <dbReference type="NCBI Taxonomy" id="570521"/>
    <lineage>
        <taxon>Bacteria</taxon>
        <taxon>Pseudomonadati</taxon>
        <taxon>Bacteroidota</taxon>
        <taxon>Flavobacteriia</taxon>
        <taxon>Flavobacteriales</taxon>
        <taxon>Flavobacteriaceae</taxon>
        <taxon>Aquimarina</taxon>
    </lineage>
</organism>
<dbReference type="STRING" id="570521.SAMN04488508_101697"/>
<gene>
    <name evidence="2" type="ORF">SAMN04488508_101697</name>
</gene>
<reference evidence="3" key="1">
    <citation type="submission" date="2016-11" db="EMBL/GenBank/DDBJ databases">
        <authorList>
            <person name="Varghese N."/>
            <person name="Submissions S."/>
        </authorList>
    </citation>
    <scope>NUCLEOTIDE SEQUENCE [LARGE SCALE GENOMIC DNA]</scope>
    <source>
        <strain evidence="3">DSM 22623</strain>
    </source>
</reference>
<evidence type="ECO:0000256" key="1">
    <source>
        <dbReference type="SAM" id="MobiDB-lite"/>
    </source>
</evidence>
<feature type="compositionally biased region" description="Basic residues" evidence="1">
    <location>
        <begin position="123"/>
        <end position="144"/>
    </location>
</feature>
<dbReference type="Proteomes" id="UP000184432">
    <property type="component" value="Unassembled WGS sequence"/>
</dbReference>
<dbReference type="EMBL" id="FQYP01000001">
    <property type="protein sequence ID" value="SHI45328.1"/>
    <property type="molecule type" value="Genomic_DNA"/>
</dbReference>
<accession>A0A1M6B9S2</accession>
<dbReference type="OrthoDB" id="1323152at2"/>
<sequence length="290" mass="32862">MSLYQEVYHGESFSEEDFYDAVRYIFQPEIGESTTEEIDDFLIETVSEMTPEQAESFWKKIGNFAKKVGSGALKVVSKVAQPVGTAVGAAYGVPQLGGMIGGLAGNLAGAGSKALDRIPDFKTRRRRRRTSPRRNRSSYRRRSRRNPELRNAWRQTRRTLGRAGKHALRAANRYAAQNPVRPRYREDIESFEDNTPAALSNVVNSPGFQALLFGRTNGNIPTENITESDYDFLEAVEAINYLTEGIIAEYYENDLLEDDEYLVDDYGELVINHPEEREERIEALIEEYSA</sequence>
<evidence type="ECO:0000313" key="2">
    <source>
        <dbReference type="EMBL" id="SHI45328.1"/>
    </source>
</evidence>
<protein>
    <submittedName>
        <fullName evidence="2">Uncharacterized protein</fullName>
    </submittedName>
</protein>
<dbReference type="AlphaFoldDB" id="A0A1M6B9S2"/>